<feature type="transmembrane region" description="Helical" evidence="6">
    <location>
        <begin position="449"/>
        <end position="475"/>
    </location>
</feature>
<evidence type="ECO:0000313" key="8">
    <source>
        <dbReference type="EMBL" id="CAE0670804.1"/>
    </source>
</evidence>
<feature type="transmembrane region" description="Helical" evidence="6">
    <location>
        <begin position="82"/>
        <end position="103"/>
    </location>
</feature>
<feature type="region of interest" description="Disordered" evidence="5">
    <location>
        <begin position="1"/>
        <end position="27"/>
    </location>
</feature>
<dbReference type="InterPro" id="IPR013057">
    <property type="entry name" value="AA_transpt_TM"/>
</dbReference>
<feature type="transmembrane region" description="Helical" evidence="6">
    <location>
        <begin position="175"/>
        <end position="196"/>
    </location>
</feature>
<feature type="domain" description="Amino acid transporter transmembrane" evidence="7">
    <location>
        <begin position="51"/>
        <end position="504"/>
    </location>
</feature>
<comment type="subcellular location">
    <subcellularLocation>
        <location evidence="1">Membrane</location>
        <topology evidence="1">Multi-pass membrane protein</topology>
    </subcellularLocation>
</comment>
<dbReference type="GO" id="GO:0016020">
    <property type="term" value="C:membrane"/>
    <property type="evidence" value="ECO:0007669"/>
    <property type="project" value="UniProtKB-SubCell"/>
</dbReference>
<feature type="transmembrane region" description="Helical" evidence="6">
    <location>
        <begin position="487"/>
        <end position="508"/>
    </location>
</feature>
<evidence type="ECO:0000256" key="2">
    <source>
        <dbReference type="ARBA" id="ARBA00022692"/>
    </source>
</evidence>
<evidence type="ECO:0000256" key="4">
    <source>
        <dbReference type="ARBA" id="ARBA00023136"/>
    </source>
</evidence>
<feature type="transmembrane region" description="Helical" evidence="6">
    <location>
        <begin position="138"/>
        <end position="163"/>
    </location>
</feature>
<sequence length="513" mass="56584">MSNPLASSSTDSKELGENNGTLNSSSGPSFMFSGPAATFSRITSTLRIPAGSLRSSVFTLVTSTVGSGVLSLPYAFSSTGVLPTVFFVFFGAFIAYFSIWILLTCSAHSSMEGYPSAKTYQELALRSGGPKLASFTKWILVVNLFGTTVAYMVVIATIIPAAIEAMVPGVSASSWYLQRWFVLLLVVAIFEVPLGLMKQLNALRYTALIAIFWSIYLTVVTVTEYFGMCDDNDPDAAKCFASAMKDPKILWGPATFQGFTTTLPMIIYSYTCQANVLPIYLEMNRPSPERMLFVTKCAFTVCILVYLTIGLFGYLTFPDDIMGDYLLNNYRHHAQVLAGGFGLVVSVAFCIPLFVHAGRFNIMGRKKERPMTRDEYQQLENQIMDFNQNNPVVHEDDDGNVLNLQPTTPTNAQHCQQVCWCLNREVMHVWVTLLWLGLAYGIACTVDNIAIVIGILGSTTIPVIGYVLPLTFLLRMTNRDQYMLQKAAAVFFTVVICIMCLTNLGYSIKGYAS</sequence>
<dbReference type="GO" id="GO:0015179">
    <property type="term" value="F:L-amino acid transmembrane transporter activity"/>
    <property type="evidence" value="ECO:0007669"/>
    <property type="project" value="TreeGrafter"/>
</dbReference>
<protein>
    <recommendedName>
        <fullName evidence="7">Amino acid transporter transmembrane domain-containing protein</fullName>
    </recommendedName>
</protein>
<evidence type="ECO:0000256" key="5">
    <source>
        <dbReference type="SAM" id="MobiDB-lite"/>
    </source>
</evidence>
<evidence type="ECO:0000256" key="6">
    <source>
        <dbReference type="SAM" id="Phobius"/>
    </source>
</evidence>
<organism evidence="8">
    <name type="scientific">Lotharella globosa</name>
    <dbReference type="NCBI Taxonomy" id="91324"/>
    <lineage>
        <taxon>Eukaryota</taxon>
        <taxon>Sar</taxon>
        <taxon>Rhizaria</taxon>
        <taxon>Cercozoa</taxon>
        <taxon>Chlorarachniophyceae</taxon>
        <taxon>Lotharella</taxon>
    </lineage>
</organism>
<feature type="compositionally biased region" description="Polar residues" evidence="5">
    <location>
        <begin position="1"/>
        <end position="10"/>
    </location>
</feature>
<feature type="transmembrane region" description="Helical" evidence="6">
    <location>
        <begin position="337"/>
        <end position="357"/>
    </location>
</feature>
<reference evidence="8" key="1">
    <citation type="submission" date="2021-01" db="EMBL/GenBank/DDBJ databases">
        <authorList>
            <person name="Corre E."/>
            <person name="Pelletier E."/>
            <person name="Niang G."/>
            <person name="Scheremetjew M."/>
            <person name="Finn R."/>
            <person name="Kale V."/>
            <person name="Holt S."/>
            <person name="Cochrane G."/>
            <person name="Meng A."/>
            <person name="Brown T."/>
            <person name="Cohen L."/>
        </authorList>
    </citation>
    <scope>NUCLEOTIDE SEQUENCE</scope>
    <source>
        <strain evidence="8">CCCM811</strain>
    </source>
</reference>
<keyword evidence="2 6" id="KW-0812">Transmembrane</keyword>
<feature type="transmembrane region" description="Helical" evidence="6">
    <location>
        <begin position="426"/>
        <end position="443"/>
    </location>
</feature>
<proteinExistence type="predicted"/>
<dbReference type="PANTHER" id="PTHR22950:SF702">
    <property type="entry name" value="AMINO ACID TRANSPORTER PROTEIN"/>
    <property type="match status" value="1"/>
</dbReference>
<evidence type="ECO:0000259" key="7">
    <source>
        <dbReference type="Pfam" id="PF01490"/>
    </source>
</evidence>
<keyword evidence="3 6" id="KW-1133">Transmembrane helix</keyword>
<evidence type="ECO:0000256" key="3">
    <source>
        <dbReference type="ARBA" id="ARBA00022989"/>
    </source>
</evidence>
<accession>A0A7S4DUM1</accession>
<feature type="transmembrane region" description="Helical" evidence="6">
    <location>
        <begin position="208"/>
        <end position="228"/>
    </location>
</feature>
<dbReference type="EMBL" id="HBIV01031474">
    <property type="protein sequence ID" value="CAE0670804.1"/>
    <property type="molecule type" value="Transcribed_RNA"/>
</dbReference>
<dbReference type="AlphaFoldDB" id="A0A7S4DUM1"/>
<name>A0A7S4DUM1_9EUKA</name>
<evidence type="ECO:0000256" key="1">
    <source>
        <dbReference type="ARBA" id="ARBA00004141"/>
    </source>
</evidence>
<keyword evidence="4 6" id="KW-0472">Membrane</keyword>
<dbReference type="Pfam" id="PF01490">
    <property type="entry name" value="Aa_trans"/>
    <property type="match status" value="1"/>
</dbReference>
<gene>
    <name evidence="8" type="ORF">LGLO00237_LOCUS22444</name>
</gene>
<dbReference type="PANTHER" id="PTHR22950">
    <property type="entry name" value="AMINO ACID TRANSPORTER"/>
    <property type="match status" value="1"/>
</dbReference>
<feature type="transmembrane region" description="Helical" evidence="6">
    <location>
        <begin position="293"/>
        <end position="317"/>
    </location>
</feature>